<dbReference type="InterPro" id="IPR013249">
    <property type="entry name" value="RNA_pol_sigma70_r4_t2"/>
</dbReference>
<evidence type="ECO:0000259" key="5">
    <source>
        <dbReference type="Pfam" id="PF04542"/>
    </source>
</evidence>
<feature type="domain" description="RNA polymerase sigma-70 region 2" evidence="5">
    <location>
        <begin position="13"/>
        <end position="81"/>
    </location>
</feature>
<dbReference type="GO" id="GO:0016987">
    <property type="term" value="F:sigma factor activity"/>
    <property type="evidence" value="ECO:0007669"/>
    <property type="project" value="UniProtKB-KW"/>
</dbReference>
<evidence type="ECO:0000256" key="3">
    <source>
        <dbReference type="ARBA" id="ARBA00023082"/>
    </source>
</evidence>
<keyword evidence="8" id="KW-1185">Reference proteome</keyword>
<reference evidence="7 8" key="1">
    <citation type="submission" date="2020-08" db="EMBL/GenBank/DDBJ databases">
        <title>Genomic Encyclopedia of Type Strains, Phase IV (KMG-IV): sequencing the most valuable type-strain genomes for metagenomic binning, comparative biology and taxonomic classification.</title>
        <authorList>
            <person name="Goeker M."/>
        </authorList>
    </citation>
    <scope>NUCLEOTIDE SEQUENCE [LARGE SCALE GENOMIC DNA]</scope>
    <source>
        <strain evidence="7 8">DSM 45385</strain>
    </source>
</reference>
<comment type="similarity">
    <text evidence="1">Belongs to the sigma-70 factor family. ECF subfamily.</text>
</comment>
<dbReference type="Gene3D" id="1.10.10.10">
    <property type="entry name" value="Winged helix-like DNA-binding domain superfamily/Winged helix DNA-binding domain"/>
    <property type="match status" value="1"/>
</dbReference>
<dbReference type="Gene3D" id="1.10.1740.10">
    <property type="match status" value="1"/>
</dbReference>
<dbReference type="EMBL" id="JACHIN010000016">
    <property type="protein sequence ID" value="MBB5083214.1"/>
    <property type="molecule type" value="Genomic_DNA"/>
</dbReference>
<evidence type="ECO:0000313" key="8">
    <source>
        <dbReference type="Proteomes" id="UP000568380"/>
    </source>
</evidence>
<keyword evidence="2" id="KW-0805">Transcription regulation</keyword>
<evidence type="ECO:0000313" key="7">
    <source>
        <dbReference type="EMBL" id="MBB5083214.1"/>
    </source>
</evidence>
<dbReference type="InterPro" id="IPR039425">
    <property type="entry name" value="RNA_pol_sigma-70-like"/>
</dbReference>
<dbReference type="RefSeq" id="WP_184972105.1">
    <property type="nucleotide sequence ID" value="NZ_JACHIN010000016.1"/>
</dbReference>
<protein>
    <submittedName>
        <fullName evidence="7">RNA polymerase sigma-70 factor (ECF subfamily)</fullName>
    </submittedName>
</protein>
<dbReference type="SUPFAM" id="SSF88946">
    <property type="entry name" value="Sigma2 domain of RNA polymerase sigma factors"/>
    <property type="match status" value="1"/>
</dbReference>
<dbReference type="InterPro" id="IPR013325">
    <property type="entry name" value="RNA_pol_sigma_r2"/>
</dbReference>
<dbReference type="InterPro" id="IPR013324">
    <property type="entry name" value="RNA_pol_sigma_r3/r4-like"/>
</dbReference>
<dbReference type="Proteomes" id="UP000568380">
    <property type="component" value="Unassembled WGS sequence"/>
</dbReference>
<dbReference type="AlphaFoldDB" id="A0A7W8EKV5"/>
<evidence type="ECO:0000256" key="4">
    <source>
        <dbReference type="ARBA" id="ARBA00023163"/>
    </source>
</evidence>
<dbReference type="GO" id="GO:0003677">
    <property type="term" value="F:DNA binding"/>
    <property type="evidence" value="ECO:0007669"/>
    <property type="project" value="InterPro"/>
</dbReference>
<keyword evidence="4" id="KW-0804">Transcription</keyword>
<organism evidence="7 8">
    <name type="scientific">Nonomuraea endophytica</name>
    <dbReference type="NCBI Taxonomy" id="714136"/>
    <lineage>
        <taxon>Bacteria</taxon>
        <taxon>Bacillati</taxon>
        <taxon>Actinomycetota</taxon>
        <taxon>Actinomycetes</taxon>
        <taxon>Streptosporangiales</taxon>
        <taxon>Streptosporangiaceae</taxon>
        <taxon>Nonomuraea</taxon>
    </lineage>
</organism>
<dbReference type="InterPro" id="IPR007627">
    <property type="entry name" value="RNA_pol_sigma70_r2"/>
</dbReference>
<name>A0A7W8EKV5_9ACTN</name>
<feature type="domain" description="RNA polymerase sigma factor 70 region 4 type 2" evidence="6">
    <location>
        <begin position="108"/>
        <end position="157"/>
    </location>
</feature>
<dbReference type="PANTHER" id="PTHR43133:SF25">
    <property type="entry name" value="RNA POLYMERASE SIGMA FACTOR RFAY-RELATED"/>
    <property type="match status" value="1"/>
</dbReference>
<dbReference type="PANTHER" id="PTHR43133">
    <property type="entry name" value="RNA POLYMERASE ECF-TYPE SIGMA FACTO"/>
    <property type="match status" value="1"/>
</dbReference>
<dbReference type="NCBIfam" id="TIGR02937">
    <property type="entry name" value="sigma70-ECF"/>
    <property type="match status" value="1"/>
</dbReference>
<keyword evidence="3" id="KW-0731">Sigma factor</keyword>
<accession>A0A7W8EKV5</accession>
<dbReference type="GO" id="GO:0006352">
    <property type="term" value="P:DNA-templated transcription initiation"/>
    <property type="evidence" value="ECO:0007669"/>
    <property type="project" value="InterPro"/>
</dbReference>
<sequence>MGPPEPRRRFEALYLTHYPAVAAYVTRRTTSPDDAADVISETFTTAWRRIDDIPSGDEARWWLYGTARRILANHHRAESRREALGLRLRAELAIWAESRPDQAPDVAREAFTQLSEPDRELLSLVGWEGLGIAEIAKVVGASRGAVRLRLHRARKRLAAALAQADLDLTRYGPRAVALAKESQ</sequence>
<dbReference type="InterPro" id="IPR014284">
    <property type="entry name" value="RNA_pol_sigma-70_dom"/>
</dbReference>
<evidence type="ECO:0000256" key="1">
    <source>
        <dbReference type="ARBA" id="ARBA00010641"/>
    </source>
</evidence>
<evidence type="ECO:0000259" key="6">
    <source>
        <dbReference type="Pfam" id="PF08281"/>
    </source>
</evidence>
<dbReference type="Pfam" id="PF08281">
    <property type="entry name" value="Sigma70_r4_2"/>
    <property type="match status" value="1"/>
</dbReference>
<dbReference type="Pfam" id="PF04542">
    <property type="entry name" value="Sigma70_r2"/>
    <property type="match status" value="1"/>
</dbReference>
<gene>
    <name evidence="7" type="ORF">HNR40_008717</name>
</gene>
<proteinExistence type="inferred from homology"/>
<dbReference type="InterPro" id="IPR036388">
    <property type="entry name" value="WH-like_DNA-bd_sf"/>
</dbReference>
<dbReference type="SUPFAM" id="SSF88659">
    <property type="entry name" value="Sigma3 and sigma4 domains of RNA polymerase sigma factors"/>
    <property type="match status" value="1"/>
</dbReference>
<evidence type="ECO:0000256" key="2">
    <source>
        <dbReference type="ARBA" id="ARBA00023015"/>
    </source>
</evidence>
<comment type="caution">
    <text evidence="7">The sequence shown here is derived from an EMBL/GenBank/DDBJ whole genome shotgun (WGS) entry which is preliminary data.</text>
</comment>